<gene>
    <name evidence="2" type="ORF">C0Z19_23010</name>
</gene>
<comment type="caution">
    <text evidence="2">The sequence shown here is derived from an EMBL/GenBank/DDBJ whole genome shotgun (WGS) entry which is preliminary data.</text>
</comment>
<accession>A0A2N7VMP4</accession>
<sequence>MTPNDFLWWIGAGALIVAELLTGTFYLLMIALGLIAGALAKLSGASLAVQYLCAALVALAAVVLLRRSKFGRRRERRDASTNPDVILDVGAPVEVLTWRDGCARVPYRGAEWDVELAPGERDDARFYEIAAVRANRLVLVEKGHASKRTHHSVSTTKE</sequence>
<feature type="transmembrane region" description="Helical" evidence="1">
    <location>
        <begin position="7"/>
        <end position="36"/>
    </location>
</feature>
<organism evidence="2 3">
    <name type="scientific">Trinickia soli</name>
    <dbReference type="NCBI Taxonomy" id="380675"/>
    <lineage>
        <taxon>Bacteria</taxon>
        <taxon>Pseudomonadati</taxon>
        <taxon>Pseudomonadota</taxon>
        <taxon>Betaproteobacteria</taxon>
        <taxon>Burkholderiales</taxon>
        <taxon>Burkholderiaceae</taxon>
        <taxon>Trinickia</taxon>
    </lineage>
</organism>
<keyword evidence="3" id="KW-1185">Reference proteome</keyword>
<protein>
    <submittedName>
        <fullName evidence="2">NfeD family protein</fullName>
    </submittedName>
</protein>
<keyword evidence="1" id="KW-1133">Transmembrane helix</keyword>
<reference evidence="2 3" key="1">
    <citation type="submission" date="2018-01" db="EMBL/GenBank/DDBJ databases">
        <title>Whole genome analyses suggest that Burkholderia sensu lato contains two further novel genera in the rhizoxinica-symbiotica group Mycetohabitans gen. nov., and Trinickia gen. nov.: implications for the evolution of diazotrophy and nodulation in the Burkholderiaceae.</title>
        <authorList>
            <person name="Estrada-de los Santos P."/>
            <person name="Palmer M."/>
            <person name="Chavez-Ramirez B."/>
            <person name="Beukes C."/>
            <person name="Steenkamp E.T."/>
            <person name="Hirsch A.M."/>
            <person name="Manyaka P."/>
            <person name="Maluk M."/>
            <person name="Lafos M."/>
            <person name="Crook M."/>
            <person name="Gross E."/>
            <person name="Simon M.F."/>
            <person name="Bueno dos Reis Junior F."/>
            <person name="Poole P.S."/>
            <person name="Venter S.N."/>
            <person name="James E.K."/>
        </authorList>
    </citation>
    <scope>NUCLEOTIDE SEQUENCE [LARGE SCALE GENOMIC DNA]</scope>
    <source>
        <strain evidence="2 3">GP25-8</strain>
    </source>
</reference>
<dbReference type="Proteomes" id="UP000235347">
    <property type="component" value="Unassembled WGS sequence"/>
</dbReference>
<evidence type="ECO:0000256" key="1">
    <source>
        <dbReference type="SAM" id="Phobius"/>
    </source>
</evidence>
<proteinExistence type="predicted"/>
<keyword evidence="1" id="KW-0472">Membrane</keyword>
<dbReference type="EMBL" id="PNYB01000025">
    <property type="protein sequence ID" value="PMS18438.1"/>
    <property type="molecule type" value="Genomic_DNA"/>
</dbReference>
<dbReference type="RefSeq" id="WP_102612150.1">
    <property type="nucleotide sequence ID" value="NZ_CADIKD010000004.1"/>
</dbReference>
<evidence type="ECO:0000313" key="2">
    <source>
        <dbReference type="EMBL" id="PMS18438.1"/>
    </source>
</evidence>
<feature type="transmembrane region" description="Helical" evidence="1">
    <location>
        <begin position="48"/>
        <end position="66"/>
    </location>
</feature>
<dbReference type="AlphaFoldDB" id="A0A2N7VMP4"/>
<name>A0A2N7VMP4_9BURK</name>
<evidence type="ECO:0000313" key="3">
    <source>
        <dbReference type="Proteomes" id="UP000235347"/>
    </source>
</evidence>
<keyword evidence="1" id="KW-0812">Transmembrane</keyword>